<dbReference type="AlphaFoldDB" id="A0A3M6U5C0"/>
<evidence type="ECO:0000313" key="2">
    <source>
        <dbReference type="Proteomes" id="UP000275408"/>
    </source>
</evidence>
<protein>
    <submittedName>
        <fullName evidence="1">Uncharacterized protein</fullName>
    </submittedName>
</protein>
<comment type="caution">
    <text evidence="1">The sequence shown here is derived from an EMBL/GenBank/DDBJ whole genome shotgun (WGS) entry which is preliminary data.</text>
</comment>
<keyword evidence="2" id="KW-1185">Reference proteome</keyword>
<proteinExistence type="predicted"/>
<dbReference type="EMBL" id="RCHS01002239">
    <property type="protein sequence ID" value="RMX48777.1"/>
    <property type="molecule type" value="Genomic_DNA"/>
</dbReference>
<gene>
    <name evidence="1" type="ORF">pdam_00001499</name>
</gene>
<accession>A0A3M6U5C0</accession>
<organism evidence="1 2">
    <name type="scientific">Pocillopora damicornis</name>
    <name type="common">Cauliflower coral</name>
    <name type="synonym">Millepora damicornis</name>
    <dbReference type="NCBI Taxonomy" id="46731"/>
    <lineage>
        <taxon>Eukaryota</taxon>
        <taxon>Metazoa</taxon>
        <taxon>Cnidaria</taxon>
        <taxon>Anthozoa</taxon>
        <taxon>Hexacorallia</taxon>
        <taxon>Scleractinia</taxon>
        <taxon>Astrocoeniina</taxon>
        <taxon>Pocilloporidae</taxon>
        <taxon>Pocillopora</taxon>
    </lineage>
</organism>
<name>A0A3M6U5C0_POCDA</name>
<reference evidence="1 2" key="1">
    <citation type="journal article" date="2018" name="Sci. Rep.">
        <title>Comparative analysis of the Pocillopora damicornis genome highlights role of immune system in coral evolution.</title>
        <authorList>
            <person name="Cunning R."/>
            <person name="Bay R.A."/>
            <person name="Gillette P."/>
            <person name="Baker A.C."/>
            <person name="Traylor-Knowles N."/>
        </authorList>
    </citation>
    <scope>NUCLEOTIDE SEQUENCE [LARGE SCALE GENOMIC DNA]</scope>
    <source>
        <strain evidence="1">RSMAS</strain>
        <tissue evidence="1">Whole animal</tissue>
    </source>
</reference>
<dbReference type="Proteomes" id="UP000275408">
    <property type="component" value="Unassembled WGS sequence"/>
</dbReference>
<evidence type="ECO:0000313" key="1">
    <source>
        <dbReference type="EMBL" id="RMX48777.1"/>
    </source>
</evidence>
<sequence length="340" mass="38963">MFMRTNIGFNWIMRFGRIMESSSQELFLMSLFFNQDLHLPAELASSVRSNYPNGKRFMYKHVTHLNTINVEKGTGMIINESINVPRRHMSLEQDSKKTFRPDITRVHVVVSGILFQVYSQGMKTRDTWEEIFRRFGKENSATFGLFIDLRSLRDNDLQRSGLKLVDTKRVQLKINRKASGSRTYLGPHSVDRFANSHNLKLTSWDPGCKGVDASYYDWIIRDLVLCKAAGTFIVPAWVSSPFWPMLFGFKSPYHFLAEGIFAFTDVAGISIRGFSESIFDRPKLETNVLAVGLRLVNMKEGVQLVINIKVLGSVNVKCHIFILSDTQLNIINRELESVTY</sequence>